<proteinExistence type="predicted"/>
<dbReference type="EMBL" id="CM004467">
    <property type="protein sequence ID" value="OCT97019.1"/>
    <property type="molecule type" value="Genomic_DNA"/>
</dbReference>
<keyword evidence="1" id="KW-0812">Transmembrane</keyword>
<protein>
    <submittedName>
        <fullName evidence="2">Uncharacterized protein</fullName>
    </submittedName>
</protein>
<evidence type="ECO:0000313" key="3">
    <source>
        <dbReference type="Proteomes" id="UP000694892"/>
    </source>
</evidence>
<evidence type="ECO:0000313" key="2">
    <source>
        <dbReference type="EMBL" id="OCT97019.1"/>
    </source>
</evidence>
<gene>
    <name evidence="2" type="ORF">XELAEV_18009239mg</name>
</gene>
<name>A0A974DS02_XENLA</name>
<accession>A0A974DS02</accession>
<evidence type="ECO:0000256" key="1">
    <source>
        <dbReference type="SAM" id="Phobius"/>
    </source>
</evidence>
<feature type="transmembrane region" description="Helical" evidence="1">
    <location>
        <begin position="34"/>
        <end position="55"/>
    </location>
</feature>
<reference evidence="3" key="1">
    <citation type="journal article" date="2016" name="Nature">
        <title>Genome evolution in the allotetraploid frog Xenopus laevis.</title>
        <authorList>
            <person name="Session A.M."/>
            <person name="Uno Y."/>
            <person name="Kwon T."/>
            <person name="Chapman J.A."/>
            <person name="Toyoda A."/>
            <person name="Takahashi S."/>
            <person name="Fukui A."/>
            <person name="Hikosaka A."/>
            <person name="Suzuki A."/>
            <person name="Kondo M."/>
            <person name="van Heeringen S.J."/>
            <person name="Quigley I."/>
            <person name="Heinz S."/>
            <person name="Ogino H."/>
            <person name="Ochi H."/>
            <person name="Hellsten U."/>
            <person name="Lyons J.B."/>
            <person name="Simakov O."/>
            <person name="Putnam N."/>
            <person name="Stites J."/>
            <person name="Kuroki Y."/>
            <person name="Tanaka T."/>
            <person name="Michiue T."/>
            <person name="Watanabe M."/>
            <person name="Bogdanovic O."/>
            <person name="Lister R."/>
            <person name="Georgiou G."/>
            <person name="Paranjpe S.S."/>
            <person name="van Kruijsbergen I."/>
            <person name="Shu S."/>
            <person name="Carlson J."/>
            <person name="Kinoshita T."/>
            <person name="Ohta Y."/>
            <person name="Mawaribuchi S."/>
            <person name="Jenkins J."/>
            <person name="Grimwood J."/>
            <person name="Schmutz J."/>
            <person name="Mitros T."/>
            <person name="Mozaffari S.V."/>
            <person name="Suzuki Y."/>
            <person name="Haramoto Y."/>
            <person name="Yamamoto T.S."/>
            <person name="Takagi C."/>
            <person name="Heald R."/>
            <person name="Miller K."/>
            <person name="Haudenschild C."/>
            <person name="Kitzman J."/>
            <person name="Nakayama T."/>
            <person name="Izutsu Y."/>
            <person name="Robert J."/>
            <person name="Fortriede J."/>
            <person name="Burns K."/>
            <person name="Lotay V."/>
            <person name="Karimi K."/>
            <person name="Yasuoka Y."/>
            <person name="Dichmann D.S."/>
            <person name="Flajnik M.F."/>
            <person name="Houston D.W."/>
            <person name="Shendure J."/>
            <person name="DuPasquier L."/>
            <person name="Vize P.D."/>
            <person name="Zorn A.M."/>
            <person name="Ito M."/>
            <person name="Marcotte E.M."/>
            <person name="Wallingford J.B."/>
            <person name="Ito Y."/>
            <person name="Asashima M."/>
            <person name="Ueno N."/>
            <person name="Matsuda Y."/>
            <person name="Veenstra G.J."/>
            <person name="Fujiyama A."/>
            <person name="Harland R.M."/>
            <person name="Taira M."/>
            <person name="Rokhsar D.S."/>
        </authorList>
    </citation>
    <scope>NUCLEOTIDE SEQUENCE [LARGE SCALE GENOMIC DNA]</scope>
    <source>
        <strain evidence="3">J</strain>
    </source>
</reference>
<organism evidence="2 3">
    <name type="scientific">Xenopus laevis</name>
    <name type="common">African clawed frog</name>
    <dbReference type="NCBI Taxonomy" id="8355"/>
    <lineage>
        <taxon>Eukaryota</taxon>
        <taxon>Metazoa</taxon>
        <taxon>Chordata</taxon>
        <taxon>Craniata</taxon>
        <taxon>Vertebrata</taxon>
        <taxon>Euteleostomi</taxon>
        <taxon>Amphibia</taxon>
        <taxon>Batrachia</taxon>
        <taxon>Anura</taxon>
        <taxon>Pipoidea</taxon>
        <taxon>Pipidae</taxon>
        <taxon>Xenopodinae</taxon>
        <taxon>Xenopus</taxon>
        <taxon>Xenopus</taxon>
    </lineage>
</organism>
<dbReference type="AlphaFoldDB" id="A0A974DS02"/>
<keyword evidence="1" id="KW-0472">Membrane</keyword>
<sequence>MFGNSINGGKKQGIETMLTKSRINSISTNSSAALYLYISFWYNTCMQYILLLCTFRNCMIKYMKSNTTHYFTLVTF</sequence>
<keyword evidence="1" id="KW-1133">Transmembrane helix</keyword>
<dbReference type="Proteomes" id="UP000694892">
    <property type="component" value="Chromosome 1S"/>
</dbReference>